<evidence type="ECO:0000313" key="3">
    <source>
        <dbReference type="Proteomes" id="UP000054843"/>
    </source>
</evidence>
<dbReference type="EMBL" id="JYDO01000137">
    <property type="protein sequence ID" value="KRZ69428.1"/>
    <property type="molecule type" value="Genomic_DNA"/>
</dbReference>
<name>A0A0V1MBZ0_9BILA</name>
<evidence type="ECO:0000256" key="1">
    <source>
        <dbReference type="SAM" id="MobiDB-lite"/>
    </source>
</evidence>
<feature type="compositionally biased region" description="Polar residues" evidence="1">
    <location>
        <begin position="40"/>
        <end position="56"/>
    </location>
</feature>
<dbReference type="Proteomes" id="UP000054843">
    <property type="component" value="Unassembled WGS sequence"/>
</dbReference>
<dbReference type="AlphaFoldDB" id="A0A0V1MBZ0"/>
<organism evidence="2 3">
    <name type="scientific">Trichinella papuae</name>
    <dbReference type="NCBI Taxonomy" id="268474"/>
    <lineage>
        <taxon>Eukaryota</taxon>
        <taxon>Metazoa</taxon>
        <taxon>Ecdysozoa</taxon>
        <taxon>Nematoda</taxon>
        <taxon>Enoplea</taxon>
        <taxon>Dorylaimia</taxon>
        <taxon>Trichinellida</taxon>
        <taxon>Trichinellidae</taxon>
        <taxon>Trichinella</taxon>
    </lineage>
</organism>
<accession>A0A0V1MBZ0</accession>
<reference evidence="2 3" key="1">
    <citation type="submission" date="2015-01" db="EMBL/GenBank/DDBJ databases">
        <title>Evolution of Trichinella species and genotypes.</title>
        <authorList>
            <person name="Korhonen P.K."/>
            <person name="Edoardo P."/>
            <person name="Giuseppe L.R."/>
            <person name="Gasser R.B."/>
        </authorList>
    </citation>
    <scope>NUCLEOTIDE SEQUENCE [LARGE SCALE GENOMIC DNA]</scope>
    <source>
        <strain evidence="2">ISS1980</strain>
    </source>
</reference>
<sequence>MEGLRWSVVVIGGGSSDSVGSCDIRMLLTKRELGKRGSRACSSRTDNTAAETNPQVDISASSLSDDRDSSPVGATNEPARESGSLHVHGQIILNCPV</sequence>
<proteinExistence type="predicted"/>
<feature type="region of interest" description="Disordered" evidence="1">
    <location>
        <begin position="35"/>
        <end position="85"/>
    </location>
</feature>
<comment type="caution">
    <text evidence="2">The sequence shown here is derived from an EMBL/GenBank/DDBJ whole genome shotgun (WGS) entry which is preliminary data.</text>
</comment>
<gene>
    <name evidence="2" type="ORF">T10_6496</name>
</gene>
<evidence type="ECO:0000313" key="2">
    <source>
        <dbReference type="EMBL" id="KRZ69428.1"/>
    </source>
</evidence>
<protein>
    <submittedName>
        <fullName evidence="2">Uncharacterized protein</fullName>
    </submittedName>
</protein>
<keyword evidence="3" id="KW-1185">Reference proteome</keyword>